<evidence type="ECO:0000259" key="4">
    <source>
        <dbReference type="Pfam" id="PF00135"/>
    </source>
</evidence>
<comment type="similarity">
    <text evidence="1 3">Belongs to the type-B carboxylesterase/lipase family.</text>
</comment>
<dbReference type="AlphaFoldDB" id="A0AB73T647"/>
<gene>
    <name evidence="5" type="ORF">C7383_104139</name>
</gene>
<evidence type="ECO:0000256" key="3">
    <source>
        <dbReference type="RuleBase" id="RU361235"/>
    </source>
</evidence>
<organism evidence="5 6">
    <name type="scientific">Murimonas intestini</name>
    <dbReference type="NCBI Taxonomy" id="1337051"/>
    <lineage>
        <taxon>Bacteria</taxon>
        <taxon>Bacillati</taxon>
        <taxon>Bacillota</taxon>
        <taxon>Clostridia</taxon>
        <taxon>Lachnospirales</taxon>
        <taxon>Lachnospiraceae</taxon>
        <taxon>Murimonas</taxon>
    </lineage>
</organism>
<dbReference type="InterPro" id="IPR029058">
    <property type="entry name" value="AB_hydrolase_fold"/>
</dbReference>
<comment type="caution">
    <text evidence="5">The sequence shown here is derived from an EMBL/GenBank/DDBJ whole genome shotgun (WGS) entry which is preliminary data.</text>
</comment>
<dbReference type="RefSeq" id="WP_109625839.1">
    <property type="nucleotide sequence ID" value="NZ_JANKBI010000008.1"/>
</dbReference>
<evidence type="ECO:0000256" key="2">
    <source>
        <dbReference type="ARBA" id="ARBA00022801"/>
    </source>
</evidence>
<name>A0AB73T647_9FIRM</name>
<evidence type="ECO:0000256" key="1">
    <source>
        <dbReference type="ARBA" id="ARBA00005964"/>
    </source>
</evidence>
<dbReference type="GO" id="GO:0016787">
    <property type="term" value="F:hydrolase activity"/>
    <property type="evidence" value="ECO:0007669"/>
    <property type="project" value="UniProtKB-KW"/>
</dbReference>
<dbReference type="SUPFAM" id="SSF53474">
    <property type="entry name" value="alpha/beta-Hydrolases"/>
    <property type="match status" value="1"/>
</dbReference>
<evidence type="ECO:0000313" key="5">
    <source>
        <dbReference type="EMBL" id="PWJ76693.1"/>
    </source>
</evidence>
<dbReference type="EMBL" id="QGGY01000004">
    <property type="protein sequence ID" value="PWJ76693.1"/>
    <property type="molecule type" value="Genomic_DNA"/>
</dbReference>
<dbReference type="InterPro" id="IPR050309">
    <property type="entry name" value="Type-B_Carboxylest/Lipase"/>
</dbReference>
<keyword evidence="2 3" id="KW-0378">Hydrolase</keyword>
<dbReference type="Pfam" id="PF00135">
    <property type="entry name" value="COesterase"/>
    <property type="match status" value="2"/>
</dbReference>
<dbReference type="EC" id="3.1.1.-" evidence="3"/>
<proteinExistence type="inferred from homology"/>
<reference evidence="5 6" key="1">
    <citation type="submission" date="2018-05" db="EMBL/GenBank/DDBJ databases">
        <authorList>
            <person name="Goeker M."/>
            <person name="Huntemann M."/>
            <person name="Clum A."/>
            <person name="Pillay M."/>
            <person name="Palaniappan K."/>
            <person name="Varghese N."/>
            <person name="Mikhailova N."/>
            <person name="Stamatis D."/>
            <person name="Reddy T."/>
            <person name="Daum C."/>
            <person name="Shapiro N."/>
            <person name="Ivanova N."/>
            <person name="Kyrpides N."/>
            <person name="Woyke T."/>
        </authorList>
    </citation>
    <scope>NUCLEOTIDE SEQUENCE [LARGE SCALE GENOMIC DNA]</scope>
    <source>
        <strain evidence="5 6">DSM 26524</strain>
    </source>
</reference>
<feature type="domain" description="Carboxylesterase type B" evidence="4">
    <location>
        <begin position="355"/>
        <end position="450"/>
    </location>
</feature>
<dbReference type="PROSITE" id="PS00122">
    <property type="entry name" value="CARBOXYLESTERASE_B_1"/>
    <property type="match status" value="1"/>
</dbReference>
<accession>A0AB73T647</accession>
<protein>
    <recommendedName>
        <fullName evidence="3">Carboxylic ester hydrolase</fullName>
        <ecNumber evidence="3">3.1.1.-</ecNumber>
    </recommendedName>
</protein>
<dbReference type="Proteomes" id="UP000245412">
    <property type="component" value="Unassembled WGS sequence"/>
</dbReference>
<dbReference type="PANTHER" id="PTHR11559">
    <property type="entry name" value="CARBOXYLESTERASE"/>
    <property type="match status" value="1"/>
</dbReference>
<feature type="domain" description="Carboxylesterase type B" evidence="4">
    <location>
        <begin position="2"/>
        <end position="337"/>
    </location>
</feature>
<sequence>MIVTTKYGKIEGITENGCEIFKGIPYAKPPVGKLRFHKPEKPESWEGIYRADKFRFRSMQGPDRGGFYHKEFYSNPEFDLPMSEDSLYLNIWIPVNRAEENLPVAIYVHGGAFMGGAGSNLPFVCNELAKSGVIVVTINYRLGAFGFLCHPLLGVTGENEAGGNYGLWDQLEAVTWVKENIVNFGGDKENITVFGQSAGAMSLQALAVTEKAEGLYQRMILQSGGGYRNPLAEYRRIEQASEMAEELLEALGIHGKEWMESEEKRQAALDALYKTSAKDLMQAVGKVTASSFEQKKGIPFVPVIDGELLKKDGNLLIEEGKYHHVSYMLGANANDLTAEGQPDVSPETNLMHQGDVAFARMANMRDSNSAYVYYFDRKMPGDESGAFHSAELWYVFGSLDYCWRPLEAADYQLSKKMISYWSNFMKTGNPNEQGKDEWKPCTKEEPYFQVLDADK</sequence>
<keyword evidence="6" id="KW-1185">Reference proteome</keyword>
<dbReference type="Gene3D" id="3.40.50.1820">
    <property type="entry name" value="alpha/beta hydrolase"/>
    <property type="match status" value="2"/>
</dbReference>
<dbReference type="InterPro" id="IPR002018">
    <property type="entry name" value="CarbesteraseB"/>
</dbReference>
<dbReference type="InterPro" id="IPR019826">
    <property type="entry name" value="Carboxylesterase_B_AS"/>
</dbReference>
<evidence type="ECO:0000313" key="6">
    <source>
        <dbReference type="Proteomes" id="UP000245412"/>
    </source>
</evidence>